<dbReference type="SUPFAM" id="SSF90123">
    <property type="entry name" value="ABC transporter transmembrane region"/>
    <property type="match status" value="2"/>
</dbReference>
<evidence type="ECO:0000256" key="2">
    <source>
        <dbReference type="ARBA" id="ARBA00010378"/>
    </source>
</evidence>
<keyword evidence="6" id="KW-0547">Nucleotide-binding</keyword>
<dbReference type="EMBL" id="JAAQPE010000177">
    <property type="protein sequence ID" value="KAF5681704.1"/>
    <property type="molecule type" value="Genomic_DNA"/>
</dbReference>
<keyword evidence="10 14" id="KW-0472">Membrane</keyword>
<feature type="transmembrane region" description="Helical" evidence="14">
    <location>
        <begin position="2678"/>
        <end position="2705"/>
    </location>
</feature>
<dbReference type="PANTHER" id="PTHR24223:SF399">
    <property type="entry name" value="ABC TRANSPORTER ATNG"/>
    <property type="match status" value="1"/>
</dbReference>
<feature type="compositionally biased region" description="Basic and acidic residues" evidence="13">
    <location>
        <begin position="1200"/>
        <end position="1237"/>
    </location>
</feature>
<feature type="transmembrane region" description="Helical" evidence="14">
    <location>
        <begin position="2271"/>
        <end position="2292"/>
    </location>
</feature>
<dbReference type="Gene3D" id="1.10.8.60">
    <property type="match status" value="1"/>
</dbReference>
<evidence type="ECO:0000259" key="16">
    <source>
        <dbReference type="PROSITE" id="PS50929"/>
    </source>
</evidence>
<dbReference type="InterPro" id="IPR003959">
    <property type="entry name" value="ATPase_AAA_core"/>
</dbReference>
<feature type="domain" description="ABC transmembrane type-1" evidence="16">
    <location>
        <begin position="3087"/>
        <end position="3284"/>
    </location>
</feature>
<evidence type="ECO:0000256" key="12">
    <source>
        <dbReference type="SAM" id="Coils"/>
    </source>
</evidence>
<dbReference type="GO" id="GO:0004386">
    <property type="term" value="F:helicase activity"/>
    <property type="evidence" value="ECO:0007669"/>
    <property type="project" value="InterPro"/>
</dbReference>
<dbReference type="Proteomes" id="UP000572754">
    <property type="component" value="Unassembled WGS sequence"/>
</dbReference>
<name>A0A8H5U6P6_FUSCI</name>
<feature type="transmembrane region" description="Helical" evidence="14">
    <location>
        <begin position="3135"/>
        <end position="3157"/>
    </location>
</feature>
<keyword evidence="11" id="KW-0325">Glycoprotein</keyword>
<dbReference type="InterPro" id="IPR003593">
    <property type="entry name" value="AAA+_ATPase"/>
</dbReference>
<proteinExistence type="inferred from homology"/>
<dbReference type="InterPro" id="IPR044726">
    <property type="entry name" value="ABCC_6TM_D2"/>
</dbReference>
<evidence type="ECO:0000313" key="17">
    <source>
        <dbReference type="EMBL" id="KAF5681704.1"/>
    </source>
</evidence>
<dbReference type="CDD" id="cd18808">
    <property type="entry name" value="SF1_C_Upf1"/>
    <property type="match status" value="1"/>
</dbReference>
<dbReference type="CDD" id="cd18580">
    <property type="entry name" value="ABC_6TM_ABCC_D2"/>
    <property type="match status" value="1"/>
</dbReference>
<feature type="transmembrane region" description="Helical" evidence="14">
    <location>
        <begin position="2335"/>
        <end position="2354"/>
    </location>
</feature>
<dbReference type="InterPro" id="IPR000641">
    <property type="entry name" value="CbxX/CfxQ"/>
</dbReference>
<organism evidence="17 18">
    <name type="scientific">Fusarium circinatum</name>
    <name type="common">Pitch canker fungus</name>
    <name type="synonym">Gibberella circinata</name>
    <dbReference type="NCBI Taxonomy" id="48490"/>
    <lineage>
        <taxon>Eukaryota</taxon>
        <taxon>Fungi</taxon>
        <taxon>Dikarya</taxon>
        <taxon>Ascomycota</taxon>
        <taxon>Pezizomycotina</taxon>
        <taxon>Sordariomycetes</taxon>
        <taxon>Hypocreomycetidae</taxon>
        <taxon>Hypocreales</taxon>
        <taxon>Nectriaceae</taxon>
        <taxon>Fusarium</taxon>
        <taxon>Fusarium fujikuroi species complex</taxon>
    </lineage>
</organism>
<evidence type="ECO:0000256" key="1">
    <source>
        <dbReference type="ARBA" id="ARBA00004651"/>
    </source>
</evidence>
<reference evidence="18" key="1">
    <citation type="journal article" date="2020" name="BMC Genomics">
        <title>Correction to: Identification and distribution of gene clusters required for synthesis of sphingolipid metabolism inhibitors in diverse species of the filamentous fungus Fusarium.</title>
        <authorList>
            <person name="Kim H.S."/>
            <person name="Lohmar J.M."/>
            <person name="Busman M."/>
            <person name="Brown D.W."/>
            <person name="Naumann T.A."/>
            <person name="Divon H.H."/>
            <person name="Lysoe E."/>
            <person name="Uhlig S."/>
            <person name="Proctor R.H."/>
        </authorList>
    </citation>
    <scope>NUCLEOTIDE SEQUENCE [LARGE SCALE GENOMIC DNA]</scope>
    <source>
        <strain evidence="18">NRRL 25331</strain>
    </source>
</reference>
<dbReference type="CDD" id="cd18579">
    <property type="entry name" value="ABC_6TM_ABCC_D1"/>
    <property type="match status" value="1"/>
</dbReference>
<dbReference type="Pfam" id="PF00005">
    <property type="entry name" value="ABC_tran"/>
    <property type="match status" value="2"/>
</dbReference>
<dbReference type="InterPro" id="IPR017871">
    <property type="entry name" value="ABC_transporter-like_CS"/>
</dbReference>
<feature type="transmembrane region" description="Helical" evidence="14">
    <location>
        <begin position="2508"/>
        <end position="2526"/>
    </location>
</feature>
<evidence type="ECO:0000259" key="15">
    <source>
        <dbReference type="PROSITE" id="PS50893"/>
    </source>
</evidence>
<dbReference type="GO" id="GO:0016887">
    <property type="term" value="F:ATP hydrolysis activity"/>
    <property type="evidence" value="ECO:0007669"/>
    <property type="project" value="InterPro"/>
</dbReference>
<dbReference type="InterPro" id="IPR003439">
    <property type="entry name" value="ABC_transporter-like_ATP-bd"/>
</dbReference>
<evidence type="ECO:0000256" key="10">
    <source>
        <dbReference type="ARBA" id="ARBA00023136"/>
    </source>
</evidence>
<dbReference type="GO" id="GO:0005886">
    <property type="term" value="C:plasma membrane"/>
    <property type="evidence" value="ECO:0007669"/>
    <property type="project" value="UniProtKB-SubCell"/>
</dbReference>
<feature type="domain" description="ABC transporter" evidence="15">
    <location>
        <begin position="3290"/>
        <end position="3522"/>
    </location>
</feature>
<dbReference type="InterPro" id="IPR011527">
    <property type="entry name" value="ABC1_TM_dom"/>
</dbReference>
<evidence type="ECO:0000256" key="3">
    <source>
        <dbReference type="ARBA" id="ARBA00022448"/>
    </source>
</evidence>
<dbReference type="CDD" id="cd03250">
    <property type="entry name" value="ABCC_MRP_domain1"/>
    <property type="match status" value="1"/>
</dbReference>
<protein>
    <submittedName>
        <fullName evidence="17">NFX1-type zinc finger-containing protein</fullName>
    </submittedName>
</protein>
<dbReference type="InterPro" id="IPR041627">
    <property type="entry name" value="AAA_lid_6"/>
</dbReference>
<feature type="transmembrane region" description="Helical" evidence="14">
    <location>
        <begin position="2240"/>
        <end position="2259"/>
    </location>
</feature>
<dbReference type="PROSITE" id="PS50929">
    <property type="entry name" value="ABC_TM1F"/>
    <property type="match status" value="2"/>
</dbReference>
<dbReference type="PRINTS" id="PR00819">
    <property type="entry name" value="CBXCFQXSUPER"/>
</dbReference>
<evidence type="ECO:0000313" key="18">
    <source>
        <dbReference type="Proteomes" id="UP000572754"/>
    </source>
</evidence>
<evidence type="ECO:0000256" key="11">
    <source>
        <dbReference type="ARBA" id="ARBA00023180"/>
    </source>
</evidence>
<evidence type="ECO:0000256" key="9">
    <source>
        <dbReference type="ARBA" id="ARBA00022989"/>
    </source>
</evidence>
<dbReference type="PROSITE" id="PS50893">
    <property type="entry name" value="ABC_TRANSPORTER_2"/>
    <property type="match status" value="2"/>
</dbReference>
<evidence type="ECO:0000256" key="13">
    <source>
        <dbReference type="SAM" id="MobiDB-lite"/>
    </source>
</evidence>
<comment type="subcellular location">
    <subcellularLocation>
        <location evidence="1">Cell membrane</location>
        <topology evidence="1">Multi-pass membrane protein</topology>
    </subcellularLocation>
</comment>
<dbReference type="FunFam" id="1.10.8.60:FF:000160">
    <property type="entry name" value="WGS project CABT00000000 data, contig 2.55"/>
    <property type="match status" value="1"/>
</dbReference>
<dbReference type="Pfam" id="PF00004">
    <property type="entry name" value="AAA"/>
    <property type="match status" value="3"/>
</dbReference>
<dbReference type="SUPFAM" id="SSF52540">
    <property type="entry name" value="P-loop containing nucleoside triphosphate hydrolases"/>
    <property type="match status" value="6"/>
</dbReference>
<dbReference type="InterPro" id="IPR041679">
    <property type="entry name" value="DNA2/NAM7-like_C"/>
</dbReference>
<dbReference type="FunFam" id="3.40.50.300:FF:001660">
    <property type="entry name" value="NF-X1 finger and helicase protein, putative"/>
    <property type="match status" value="1"/>
</dbReference>
<keyword evidence="18" id="KW-1185">Reference proteome</keyword>
<dbReference type="CDD" id="cd22265">
    <property type="entry name" value="UDM1_RNF168"/>
    <property type="match status" value="1"/>
</dbReference>
<sequence>MVLVQDASGSRAAKLIKTFWAVIKGEQQITSAHSAKLFVQACEIYTTKNSPVKFVEVLLSNPAGIAALERVVRVDLTFSFINTTALPFLMTLSNEGVAALSNGGFLRQMLTAILEPSTFWTAAVGAYHNDKLDNVGLEAFAWLCLQIVSDQTSFDYHKAAVKELMESKSLLRSDSPEVRKIAYRIDKIIKIFAQPEIASNGVTPGGRHDNDHANFRDISIYPTSDELLSADPPYLQRLGEVFDTPMETRSQNYRDWLFRLLREDMLSELREDLQVAMSRKKSKRRPVAYGQLRLVGINTGHDVDTKHIPPYALYVACQQGITFPHKLPKGGKKAFLDESKNFMKHDSFGALCCNGAIIAFGSIVRDVANLLKTPPIVGIKFSDASGLKKAIEVLQGPFKDNVKFFVVDTATFAYEPILQRLKTIAEFPLEAQLIDAEQPAQDGPRSTSLDALPHQLRAALDSGRKIKMPPGLKLKKDIYLQGAQLRSFIHGISSNLALIQGPPGTGKSFLGALILLTILRLSKSRILVLSYTNHALDQFLEDLMDIGISSDQMVRLGSKCTEATKPTLLREYDGQKRYWLKMEERNILNALRVDETTLNLELQECSKKLAAREAHPTDILEYLELSENFSIAWEAFQVPEDDGFKTVGSDGKEMEPAGVYQFWLNGGDVNRLGHISASLDLRARTVWNAPLAVRRQCHYEWSQMVREEQSARFVELSKRFSDVRTEIKSILDERGRRVLQDKQIIACTTTAAAMYQSIIETANPDVILVEEAGEILEAHIITAMSASVKQLILIGDHKQLRPKVGNYLLTKEKGEGYDLNVSLFERLVIQGRHFTALEEQHRSHPDISQYPRMLAYPELKDMPSTSDRQPIRGLKSRVTFVHHEQPEDTMDDVAERRDPTAKASKKNLHEAMMVLQMVRYLSQNGYKTQNMVVLTPYLGQLFLLKETLRKEMDPWLNDVDNHDLVRAGLVTQAAAKVNKKPLRLSTIDNYQGEECDIVIVSLTRSNASGDIGFLYARERLVVLLSRARNGMILFGNMETFMKSKKGGKMWTQYFDALKLNNSIFDGVPIHCERHPETSMLLKLPKDFDKKCPDGGCAEPCDAPLSCGKHKCQRRCHRVQHHSLIECHAKVERVCEKGHKTKVPCGDKSKSCATCTKEYEDNQRRIKRDLELERTRQELQDKYRLELQEIEDEIDHRRRTMKYESEEKKQADELKQKKEELESLRQAESNKKKMKETQKTSPPPQTAPQFDPISSVAKEWKNMKEVEGARNAALDKLMGMIGLESVKDQILSIKSTVDTKIRQGFSLGDERWSCSLLGNPGTGKTTVARIYAEFLTTVGAIAGSSFKEVTGSKLANIGVTGCEKLIEDVNNNGGGCIFIDEAYQLSSGNSPGGKAVLDYLLAEVENLRGKVVFVLAGYSKEMESFFSHNPGIPSRFPIEMKFEDYTDKELLQILQLQIHRKFNGTMAVEQGVDGLFCRIAVRRVGHGRVKNGFGNARAIENCLQKISQRQAARLRRERRASKKPNDLLLTQEDIIGPEPSEALLSSKAYRELKSLIGLQEVKDALGVLMDTLRTNYERELAEQPLVEFSLNKVFLGSPGTGKTTVAKLYGAILKDLGLLSNGEVVTKNPADFVGAALGQSEAQTKGILAATVGKVLLIDEAYGLYGGGGVNGSVVDPYKASVIDTIVAEVQSVPGEDRCVLLLGYKEQMEEMFQNVNPGLSRRFPISSAFVFEDFDDVALAKILDLKLGKSGFRATTKAKVVALDVLRRARNRPNFGNAGEIENLLGRAMASHQKRVSSGHVKRHGTLEPIDFDEDFDRAEKGDTDVKKLFEGDVGRDRLISILQGYQTRVRQAKQLEIDPEIPFNFLFRGPPGTGKTTAARKMGQVYYDLGFLASTEVIEVSATELIGQYVGHTGPKVQQLLDKALGRVLFIDEAYRLASESSFAREAVDELVDCVTKPKYHGKLIIILAGYVQDINTLLGINPGMSSRFPESIDFDPLTPASCIQLITSQLQASKAKLKGKIPVDLSCLERPEREFLAELTNKFKELSEQDSWANARDVKELAKKMFHKFDLSSKSLTLSEELIRSTMDDMMAERRGRMTDKKPTAGSEIAKALTDTPTFTPPTMTTNFTTVAEEKEEEEPEEELPAITVPHGIRDAGVSDEVWEQLQKDKEQEAKDEEEFRRLKKAQQNASDAEREKLVRRILAEEEKRKKIEARKAKLMKMGRAGAFDFTILFEQSILSLLPTGLFILLVPLRLYVLWNHEKATKSGCLLWAKMVIIAIYASLQITLLVLWCRQNSTKTAIAEPVLGLIESLALAALSFVEHRNSPKPSKLIGSFLVITIILDIALVRTFWIRSMHSIAAVFTASFAIKTVLLILEETPKTLLGEKKKIHETSSGVVNRSFFWWLNGLFLQGHRTILETQDLQAIDSKFDTEHVSAPLEKQWERARNSGQPSLLKSTFLAYKWQFAAGIIPRLLHSGFNFAQPFLIQSVIVLVSQKEMSVQTSSGLIGATVLIYLGLAISGAWHKHMSFQLVTMYRGGLVSLIFKKTLKLKTASIKDSAPVTLMTADVETIVGAGASVHDMWANMLELPVGIYLLYRQVDQANRQVTTILSGVISPAMEPATVKWNEAVQKRVGETSSMLNQMKGIKMMGLTDFFLNMVQGLRVKELKVSAKFRWLLVYFNALAMISAQLTPVIVIMSAIYWTKADGGLSVAEAFTSLSLISVVTQPLVMILVSLMQIAGVLGGCGRIQAFLLLDEQAVAKEVVDVDAVTMQNASFQTPDGNPLLTGVNLQIPPGTLNMLAGRVGCGKSSLLRAIIGELVPAEGTVKTEDSFAYCDQVPWLRNTAIRENIAGLSPMDGKWMSTVLHACALEEDLHQLPQGQETIVGSGGVALSGGQKQRVALARAVYSRKKLIILDDVFSSLDKTTADTVFHRLLGADGLLRRSTVVLVTSNVQYLPFADFVTVIEDGRITRNQVPYSQLEATETLNTIAPIETQEPTQKDIVKLTPKKEFDMARKTGDTDCYKIYVKSMGWKVICIIFPTSVIGAVLEAMPQKGEGSKDAHYAGGYIGLVFASMALALLNIEAPLHFFTSTESGSILNRFSQDMTLIDMSLPLAFYLTLDLTLRCLVQVGVVASGASYFGAFLPISFLALYLIQKYYLRTSRQMRLLDLEAKTPLYTQFTEITAGLATIRSFGWTNGVLDESFRMLNTSQKPFYLMFCIQRWLELVLDLFVAGMAILLVTIALRIPGTTSEGAIGLAMVNLLGLNLTLTTVIDQWTTLETSLGAIARLKSFIQNTPNENKQGGTEVPENWTGGRIVFDGVTAAYSGKSSLILSVLRLLELQSGSIHIGGKELASLSRQHIRSQITTIPQDPVSLSGTVRQNLDPEALIQADEILIEALKKTTLWATIDTRDGLDADLSELGFSVGQRQLFCLARALLSHSNIVLLDEPTSSVDNATDKDVRRIIREVMQGRTVIEVTHRLDYVTDFDLAVVMKDGRVIETGDPKELLVQNSALKALRG</sequence>
<dbReference type="InterPro" id="IPR027417">
    <property type="entry name" value="P-loop_NTPase"/>
</dbReference>
<feature type="transmembrane region" description="Helical" evidence="14">
    <location>
        <begin position="3229"/>
        <end position="3250"/>
    </location>
</feature>
<dbReference type="Pfam" id="PF13087">
    <property type="entry name" value="AAA_12"/>
    <property type="match status" value="1"/>
</dbReference>
<dbReference type="Pfam" id="PF17866">
    <property type="entry name" value="AAA_lid_6"/>
    <property type="match status" value="2"/>
</dbReference>
<evidence type="ECO:0000256" key="8">
    <source>
        <dbReference type="ARBA" id="ARBA00022840"/>
    </source>
</evidence>
<reference evidence="17 18" key="2">
    <citation type="submission" date="2020-05" db="EMBL/GenBank/DDBJ databases">
        <title>Identification and distribution of gene clusters putatively required for synthesis of sphingolipid metabolism inhibitors in phylogenetically diverse species of the filamentous fungus Fusarium.</title>
        <authorList>
            <person name="Kim H.-S."/>
            <person name="Busman M."/>
            <person name="Brown D.W."/>
            <person name="Divon H."/>
            <person name="Uhlig S."/>
            <person name="Proctor R.H."/>
        </authorList>
    </citation>
    <scope>NUCLEOTIDE SEQUENCE [LARGE SCALE GENOMIC DNA]</scope>
    <source>
        <strain evidence="17 18">NRRL 25331</strain>
    </source>
</reference>
<feature type="domain" description="ABC transporter" evidence="15">
    <location>
        <begin position="2772"/>
        <end position="2995"/>
    </location>
</feature>
<feature type="transmembrane region" description="Helical" evidence="14">
    <location>
        <begin position="3037"/>
        <end position="3054"/>
    </location>
</feature>
<keyword evidence="12" id="KW-0175">Coiled coil</keyword>
<keyword evidence="3" id="KW-0813">Transport</keyword>
<comment type="similarity">
    <text evidence="2">Belongs to the CbxX/CfxQ family.</text>
</comment>
<dbReference type="Pfam" id="PF13086">
    <property type="entry name" value="AAA_11"/>
    <property type="match status" value="1"/>
</dbReference>
<dbReference type="CDD" id="cd06008">
    <property type="entry name" value="NF-X1-zinc-finger"/>
    <property type="match status" value="1"/>
</dbReference>
<dbReference type="InterPro" id="IPR050173">
    <property type="entry name" value="ABC_transporter_C-like"/>
</dbReference>
<evidence type="ECO:0000256" key="4">
    <source>
        <dbReference type="ARBA" id="ARBA00022475"/>
    </source>
</evidence>
<dbReference type="InterPro" id="IPR036640">
    <property type="entry name" value="ABC1_TM_sf"/>
</dbReference>
<keyword evidence="7" id="KW-0378">Hydrolase</keyword>
<dbReference type="Pfam" id="PF00664">
    <property type="entry name" value="ABC_membrane"/>
    <property type="match status" value="1"/>
</dbReference>
<dbReference type="InterPro" id="IPR047187">
    <property type="entry name" value="SF1_C_Upf1"/>
</dbReference>
<feature type="transmembrane region" description="Helical" evidence="14">
    <location>
        <begin position="2304"/>
        <end position="2323"/>
    </location>
</feature>
<accession>A0A8H5U6P6</accession>
<dbReference type="CDD" id="cd00009">
    <property type="entry name" value="AAA"/>
    <property type="match status" value="1"/>
</dbReference>
<dbReference type="SMART" id="SM00382">
    <property type="entry name" value="AAA"/>
    <property type="match status" value="6"/>
</dbReference>
<feature type="transmembrane region" description="Helical" evidence="14">
    <location>
        <begin position="3066"/>
        <end position="3083"/>
    </location>
</feature>
<keyword evidence="9 14" id="KW-1133">Transmembrane helix</keyword>
<dbReference type="PROSITE" id="PS00211">
    <property type="entry name" value="ABC_TRANSPORTER_1"/>
    <property type="match status" value="2"/>
</dbReference>
<feature type="transmembrane region" description="Helical" evidence="14">
    <location>
        <begin position="2717"/>
        <end position="2736"/>
    </location>
</feature>
<keyword evidence="7" id="KW-0347">Helicase</keyword>
<keyword evidence="5 14" id="KW-0812">Transmembrane</keyword>
<dbReference type="GO" id="GO:0140359">
    <property type="term" value="F:ABC-type transporter activity"/>
    <property type="evidence" value="ECO:0007669"/>
    <property type="project" value="InterPro"/>
</dbReference>
<comment type="caution">
    <text evidence="17">The sequence shown here is derived from an EMBL/GenBank/DDBJ whole genome shotgun (WGS) entry which is preliminary data.</text>
</comment>
<dbReference type="Gene3D" id="1.20.1560.10">
    <property type="entry name" value="ABC transporter type 1, transmembrane domain"/>
    <property type="match status" value="2"/>
</dbReference>
<dbReference type="InterPro" id="IPR041677">
    <property type="entry name" value="DNA2/NAM7_AAA_11"/>
</dbReference>
<dbReference type="CDD" id="cd17936">
    <property type="entry name" value="EEXXEc_NFX1"/>
    <property type="match status" value="1"/>
</dbReference>
<evidence type="ECO:0000256" key="7">
    <source>
        <dbReference type="ARBA" id="ARBA00022806"/>
    </source>
</evidence>
<keyword evidence="8" id="KW-0067">ATP-binding</keyword>
<feature type="region of interest" description="Disordered" evidence="13">
    <location>
        <begin position="1200"/>
        <end position="1251"/>
    </location>
</feature>
<evidence type="ECO:0000256" key="14">
    <source>
        <dbReference type="SAM" id="Phobius"/>
    </source>
</evidence>
<keyword evidence="4" id="KW-1003">Cell membrane</keyword>
<dbReference type="PANTHER" id="PTHR24223">
    <property type="entry name" value="ATP-BINDING CASSETTE SUB-FAMILY C"/>
    <property type="match status" value="1"/>
</dbReference>
<dbReference type="FunFam" id="1.20.1560.10:FF:000055">
    <property type="entry name" value="ABC multidrug transporter (Eurofung)"/>
    <property type="match status" value="1"/>
</dbReference>
<dbReference type="Gene3D" id="3.40.50.300">
    <property type="entry name" value="P-loop containing nucleotide triphosphate hydrolases"/>
    <property type="match status" value="8"/>
</dbReference>
<evidence type="ECO:0000256" key="5">
    <source>
        <dbReference type="ARBA" id="ARBA00022692"/>
    </source>
</evidence>
<feature type="domain" description="ABC transmembrane type-1" evidence="16">
    <location>
        <begin position="2476"/>
        <end position="2743"/>
    </location>
</feature>
<evidence type="ECO:0000256" key="6">
    <source>
        <dbReference type="ARBA" id="ARBA00022741"/>
    </source>
</evidence>
<gene>
    <name evidence="17" type="ORF">FCIRC_5430</name>
</gene>
<dbReference type="FunFam" id="3.40.50.300:FF:000216">
    <property type="entry name" value="Type VII secretion ATPase EccA"/>
    <property type="match status" value="3"/>
</dbReference>
<feature type="coiled-coil region" evidence="12">
    <location>
        <begin position="2168"/>
        <end position="2224"/>
    </location>
</feature>
<dbReference type="GO" id="GO:0005524">
    <property type="term" value="F:ATP binding"/>
    <property type="evidence" value="ECO:0007669"/>
    <property type="project" value="UniProtKB-KW"/>
</dbReference>
<dbReference type="InterPro" id="IPR044746">
    <property type="entry name" value="ABCC_6TM_D1"/>
</dbReference>